<evidence type="ECO:0000256" key="4">
    <source>
        <dbReference type="ARBA" id="ARBA00022692"/>
    </source>
</evidence>
<proteinExistence type="inferred from homology"/>
<dbReference type="AlphaFoldDB" id="A0A9Q1C1V2"/>
<evidence type="ECO:0000313" key="13">
    <source>
        <dbReference type="Proteomes" id="UP001152320"/>
    </source>
</evidence>
<dbReference type="Proteomes" id="UP001152320">
    <property type="component" value="Chromosome 9"/>
</dbReference>
<dbReference type="GO" id="GO:0005385">
    <property type="term" value="F:zinc ion transmembrane transporter activity"/>
    <property type="evidence" value="ECO:0007669"/>
    <property type="project" value="TreeGrafter"/>
</dbReference>
<keyword evidence="8 9" id="KW-0472">Membrane</keyword>
<dbReference type="FunFam" id="1.20.1510.10:FF:000027">
    <property type="entry name" value="Zinc transporter ttm-1"/>
    <property type="match status" value="1"/>
</dbReference>
<dbReference type="InterPro" id="IPR002524">
    <property type="entry name" value="Cation_efflux"/>
</dbReference>
<feature type="transmembrane region" description="Helical" evidence="9">
    <location>
        <begin position="160"/>
        <end position="187"/>
    </location>
</feature>
<sequence>MNGFLNNNNHDQSCNCQKCSTIVTDVEFSHSKVAKSDQMVPAVSACEGDTVLHTVDDSDDVPMLDVCAANIEDDFCQCHPSKSIKLVQSSNKNAQTKLLIVSFVCFLFMVAELTGGILSGSLAIMTDAAHLFSDFTGFVISLFALWFARKPATTRMSFGFYRAEIIGAVISVLIIWAITLILIYLAVMRCIKRDYEIDADIMLITAGCGVFINIILILILQCVGHSGHGHSHSYVPGNNHSRSKDGPRREGKNLNVRAAFIHCVGDLLQSVGVLVAAMIIKFKPEYKLADPICTFVFSVIVLCTTVSILRDALMVLMEAVPKNVDYKDLRNELEKLPGVCMAHSLHVWSLTTTCSALAVHLAVEPGTETQPVLTAASDLLSKKFGFSFTTIQVEYYIEDAMSSCRRCQGPC</sequence>
<feature type="transmembrane region" description="Helical" evidence="9">
    <location>
        <begin position="199"/>
        <end position="220"/>
    </location>
</feature>
<dbReference type="InterPro" id="IPR058533">
    <property type="entry name" value="Cation_efflux_TM"/>
</dbReference>
<name>A0A9Q1C1V2_HOLLE</name>
<dbReference type="Gene3D" id="1.20.1510.10">
    <property type="entry name" value="Cation efflux protein transmembrane domain"/>
    <property type="match status" value="1"/>
</dbReference>
<keyword evidence="5" id="KW-0862">Zinc</keyword>
<evidence type="ECO:0000256" key="8">
    <source>
        <dbReference type="ARBA" id="ARBA00023136"/>
    </source>
</evidence>
<dbReference type="OrthoDB" id="9944568at2759"/>
<evidence type="ECO:0000259" key="10">
    <source>
        <dbReference type="Pfam" id="PF01545"/>
    </source>
</evidence>
<reference evidence="12" key="1">
    <citation type="submission" date="2021-10" db="EMBL/GenBank/DDBJ databases">
        <title>Tropical sea cucumber genome reveals ecological adaptation and Cuvierian tubules defense mechanism.</title>
        <authorList>
            <person name="Chen T."/>
        </authorList>
    </citation>
    <scope>NUCLEOTIDE SEQUENCE</scope>
    <source>
        <strain evidence="12">Nanhai2018</strain>
        <tissue evidence="12">Muscle</tissue>
    </source>
</reference>
<evidence type="ECO:0000259" key="11">
    <source>
        <dbReference type="Pfam" id="PF16916"/>
    </source>
</evidence>
<feature type="transmembrane region" description="Helical" evidence="9">
    <location>
        <begin position="128"/>
        <end position="148"/>
    </location>
</feature>
<dbReference type="EMBL" id="JAIZAY010000009">
    <property type="protein sequence ID" value="KAJ8036624.1"/>
    <property type="molecule type" value="Genomic_DNA"/>
</dbReference>
<evidence type="ECO:0000256" key="1">
    <source>
        <dbReference type="ARBA" id="ARBA00004141"/>
    </source>
</evidence>
<evidence type="ECO:0000256" key="5">
    <source>
        <dbReference type="ARBA" id="ARBA00022906"/>
    </source>
</evidence>
<evidence type="ECO:0000256" key="7">
    <source>
        <dbReference type="ARBA" id="ARBA00023065"/>
    </source>
</evidence>
<dbReference type="InterPro" id="IPR050681">
    <property type="entry name" value="CDF/SLC30A"/>
</dbReference>
<feature type="domain" description="Cation efflux protein transmembrane" evidence="10">
    <location>
        <begin position="99"/>
        <end position="317"/>
    </location>
</feature>
<dbReference type="PANTHER" id="PTHR11562:SF17">
    <property type="entry name" value="RE54080P-RELATED"/>
    <property type="match status" value="1"/>
</dbReference>
<feature type="transmembrane region" description="Helical" evidence="9">
    <location>
        <begin position="288"/>
        <end position="309"/>
    </location>
</feature>
<keyword evidence="6 9" id="KW-1133">Transmembrane helix</keyword>
<dbReference type="Pfam" id="PF01545">
    <property type="entry name" value="Cation_efflux"/>
    <property type="match status" value="1"/>
</dbReference>
<comment type="caution">
    <text evidence="12">The sequence shown here is derived from an EMBL/GenBank/DDBJ whole genome shotgun (WGS) entry which is preliminary data.</text>
</comment>
<organism evidence="12 13">
    <name type="scientific">Holothuria leucospilota</name>
    <name type="common">Black long sea cucumber</name>
    <name type="synonym">Mertensiothuria leucospilota</name>
    <dbReference type="NCBI Taxonomy" id="206669"/>
    <lineage>
        <taxon>Eukaryota</taxon>
        <taxon>Metazoa</taxon>
        <taxon>Echinodermata</taxon>
        <taxon>Eleutherozoa</taxon>
        <taxon>Echinozoa</taxon>
        <taxon>Holothuroidea</taxon>
        <taxon>Aspidochirotacea</taxon>
        <taxon>Aspidochirotida</taxon>
        <taxon>Holothuriidae</taxon>
        <taxon>Holothuria</taxon>
    </lineage>
</organism>
<evidence type="ECO:0000256" key="6">
    <source>
        <dbReference type="ARBA" id="ARBA00022989"/>
    </source>
</evidence>
<comment type="similarity">
    <text evidence="2">Belongs to the cation diffusion facilitator (CDF) transporter (TC 2.A.4) family. SLC30A subfamily.</text>
</comment>
<dbReference type="SUPFAM" id="SSF160240">
    <property type="entry name" value="Cation efflux protein cytoplasmic domain-like"/>
    <property type="match status" value="1"/>
</dbReference>
<dbReference type="GO" id="GO:0010043">
    <property type="term" value="P:response to zinc ion"/>
    <property type="evidence" value="ECO:0007669"/>
    <property type="project" value="TreeGrafter"/>
</dbReference>
<dbReference type="PANTHER" id="PTHR11562">
    <property type="entry name" value="CATION EFFLUX PROTEIN/ ZINC TRANSPORTER"/>
    <property type="match status" value="1"/>
</dbReference>
<dbReference type="NCBIfam" id="TIGR01297">
    <property type="entry name" value="CDF"/>
    <property type="match status" value="1"/>
</dbReference>
<evidence type="ECO:0000256" key="9">
    <source>
        <dbReference type="SAM" id="Phobius"/>
    </source>
</evidence>
<dbReference type="InterPro" id="IPR027469">
    <property type="entry name" value="Cation_efflux_TMD_sf"/>
</dbReference>
<feature type="domain" description="Cation efflux protein cytoplasmic" evidence="11">
    <location>
        <begin position="321"/>
        <end position="395"/>
    </location>
</feature>
<keyword evidence="13" id="KW-1185">Reference proteome</keyword>
<evidence type="ECO:0000256" key="2">
    <source>
        <dbReference type="ARBA" id="ARBA00008873"/>
    </source>
</evidence>
<feature type="transmembrane region" description="Helical" evidence="9">
    <location>
        <begin position="98"/>
        <end position="122"/>
    </location>
</feature>
<keyword evidence="3" id="KW-0813">Transport</keyword>
<evidence type="ECO:0000313" key="12">
    <source>
        <dbReference type="EMBL" id="KAJ8036624.1"/>
    </source>
</evidence>
<accession>A0A9Q1C1V2</accession>
<dbReference type="InterPro" id="IPR027470">
    <property type="entry name" value="Cation_efflux_CTD"/>
</dbReference>
<protein>
    <submittedName>
        <fullName evidence="12">Zinc transporter 2</fullName>
    </submittedName>
</protein>
<comment type="subcellular location">
    <subcellularLocation>
        <location evidence="1">Membrane</location>
        <topology evidence="1">Multi-pass membrane protein</topology>
    </subcellularLocation>
</comment>
<keyword evidence="4 9" id="KW-0812">Transmembrane</keyword>
<dbReference type="Pfam" id="PF16916">
    <property type="entry name" value="ZT_dimer"/>
    <property type="match status" value="1"/>
</dbReference>
<dbReference type="SUPFAM" id="SSF161111">
    <property type="entry name" value="Cation efflux protein transmembrane domain-like"/>
    <property type="match status" value="1"/>
</dbReference>
<keyword evidence="7" id="KW-0406">Ion transport</keyword>
<dbReference type="InterPro" id="IPR036837">
    <property type="entry name" value="Cation_efflux_CTD_sf"/>
</dbReference>
<keyword evidence="5" id="KW-0864">Zinc transport</keyword>
<feature type="transmembrane region" description="Helical" evidence="9">
    <location>
        <begin position="258"/>
        <end position="282"/>
    </location>
</feature>
<gene>
    <name evidence="12" type="ORF">HOLleu_20653</name>
</gene>
<dbReference type="GO" id="GO:0005886">
    <property type="term" value="C:plasma membrane"/>
    <property type="evidence" value="ECO:0007669"/>
    <property type="project" value="TreeGrafter"/>
</dbReference>
<evidence type="ECO:0000256" key="3">
    <source>
        <dbReference type="ARBA" id="ARBA00022448"/>
    </source>
</evidence>